<reference evidence="3" key="2">
    <citation type="submission" date="2015-03" db="EMBL/GenBank/DDBJ databases">
        <title>Genome sequence of Paenibacillus beijingensis strain DSM 24997T.</title>
        <authorList>
            <person name="Kwak Y."/>
            <person name="Shin J.-H."/>
        </authorList>
    </citation>
    <scope>NUCLEOTIDE SEQUENCE [LARGE SCALE GENOMIC DNA]</scope>
    <source>
        <strain evidence="3">DSM 24997</strain>
    </source>
</reference>
<dbReference type="KEGG" id="pbj:VN24_03475"/>
<evidence type="ECO:0000313" key="3">
    <source>
        <dbReference type="Proteomes" id="UP000032633"/>
    </source>
</evidence>
<dbReference type="HOGENOM" id="CLU_103650_0_0_9"/>
<sequence length="223" mass="24914">MAEAIKLHNDGVAGNQNAVQQANRVLAQLRKDYPGHPIADAFHGSVMALIARDESNPIERLQLARGGLKLLDGAVAADPQDRTIRMLRGNVAYQLPETFFHRTETAIEDYLVLINGELRNPGSLEKETYAKLVYELGDAFHRINRQQEAKLCWRRLVQEKDSKYSRLAMQRLGLKADSAGQETNGESDLSELTADKTLGLYDWLGALVCIAGVSIVLWMNQRK</sequence>
<dbReference type="PATRIC" id="fig|1126833.4.peg.748"/>
<reference evidence="2 3" key="1">
    <citation type="journal article" date="2015" name="J. Biotechnol.">
        <title>Complete genome sequence of Paenibacillus beijingensis 7188(T) (=DSM 24997(T)), a novel rhizobacterium from jujube garden soil.</title>
        <authorList>
            <person name="Kwak Y."/>
            <person name="Shin J.H."/>
        </authorList>
    </citation>
    <scope>NUCLEOTIDE SEQUENCE [LARGE SCALE GENOMIC DNA]</scope>
    <source>
        <strain evidence="2 3">DSM 24997</strain>
    </source>
</reference>
<organism evidence="2 3">
    <name type="scientific">Paenibacillus beijingensis</name>
    <dbReference type="NCBI Taxonomy" id="1126833"/>
    <lineage>
        <taxon>Bacteria</taxon>
        <taxon>Bacillati</taxon>
        <taxon>Bacillota</taxon>
        <taxon>Bacilli</taxon>
        <taxon>Bacillales</taxon>
        <taxon>Paenibacillaceae</taxon>
        <taxon>Paenibacillus</taxon>
    </lineage>
</organism>
<evidence type="ECO:0000313" key="2">
    <source>
        <dbReference type="EMBL" id="AJY77467.1"/>
    </source>
</evidence>
<name>A0A0D5NR29_9BACL</name>
<protein>
    <submittedName>
        <fullName evidence="2">Uncharacterized protein</fullName>
    </submittedName>
</protein>
<dbReference type="AlphaFoldDB" id="A0A0D5NR29"/>
<accession>A0A0D5NR29</accession>
<keyword evidence="3" id="KW-1185">Reference proteome</keyword>
<dbReference type="STRING" id="1126833.VN24_03475"/>
<proteinExistence type="predicted"/>
<dbReference type="InterPro" id="IPR011990">
    <property type="entry name" value="TPR-like_helical_dom_sf"/>
</dbReference>
<gene>
    <name evidence="2" type="ORF">VN24_03475</name>
</gene>
<keyword evidence="1" id="KW-1133">Transmembrane helix</keyword>
<dbReference type="Gene3D" id="1.25.40.10">
    <property type="entry name" value="Tetratricopeptide repeat domain"/>
    <property type="match status" value="1"/>
</dbReference>
<dbReference type="Proteomes" id="UP000032633">
    <property type="component" value="Chromosome"/>
</dbReference>
<dbReference type="SUPFAM" id="SSF48452">
    <property type="entry name" value="TPR-like"/>
    <property type="match status" value="1"/>
</dbReference>
<evidence type="ECO:0000256" key="1">
    <source>
        <dbReference type="SAM" id="Phobius"/>
    </source>
</evidence>
<keyword evidence="1" id="KW-0472">Membrane</keyword>
<dbReference type="EMBL" id="CP011058">
    <property type="protein sequence ID" value="AJY77467.1"/>
    <property type="molecule type" value="Genomic_DNA"/>
</dbReference>
<keyword evidence="1" id="KW-0812">Transmembrane</keyword>
<feature type="transmembrane region" description="Helical" evidence="1">
    <location>
        <begin position="200"/>
        <end position="219"/>
    </location>
</feature>